<keyword evidence="2" id="KW-1185">Reference proteome</keyword>
<accession>A0ACC2MLE5</accession>
<evidence type="ECO:0000313" key="1">
    <source>
        <dbReference type="EMBL" id="KAJ8646205.1"/>
    </source>
</evidence>
<evidence type="ECO:0000313" key="2">
    <source>
        <dbReference type="Proteomes" id="UP001234297"/>
    </source>
</evidence>
<name>A0ACC2MLE5_PERAE</name>
<comment type="caution">
    <text evidence="1">The sequence shown here is derived from an EMBL/GenBank/DDBJ whole genome shotgun (WGS) entry which is preliminary data.</text>
</comment>
<dbReference type="Proteomes" id="UP001234297">
    <property type="component" value="Chromosome 2"/>
</dbReference>
<organism evidence="1 2">
    <name type="scientific">Persea americana</name>
    <name type="common">Avocado</name>
    <dbReference type="NCBI Taxonomy" id="3435"/>
    <lineage>
        <taxon>Eukaryota</taxon>
        <taxon>Viridiplantae</taxon>
        <taxon>Streptophyta</taxon>
        <taxon>Embryophyta</taxon>
        <taxon>Tracheophyta</taxon>
        <taxon>Spermatophyta</taxon>
        <taxon>Magnoliopsida</taxon>
        <taxon>Magnoliidae</taxon>
        <taxon>Laurales</taxon>
        <taxon>Lauraceae</taxon>
        <taxon>Persea</taxon>
    </lineage>
</organism>
<proteinExistence type="predicted"/>
<protein>
    <submittedName>
        <fullName evidence="1">Uncharacterized protein</fullName>
    </submittedName>
</protein>
<reference evidence="1 2" key="1">
    <citation type="journal article" date="2022" name="Hortic Res">
        <title>A haplotype resolved chromosomal level avocado genome allows analysis of novel avocado genes.</title>
        <authorList>
            <person name="Nath O."/>
            <person name="Fletcher S.J."/>
            <person name="Hayward A."/>
            <person name="Shaw L.M."/>
            <person name="Masouleh A.K."/>
            <person name="Furtado A."/>
            <person name="Henry R.J."/>
            <person name="Mitter N."/>
        </authorList>
    </citation>
    <scope>NUCLEOTIDE SEQUENCE [LARGE SCALE GENOMIC DNA]</scope>
    <source>
        <strain evidence="2">cv. Hass</strain>
    </source>
</reference>
<gene>
    <name evidence="1" type="ORF">MRB53_007953</name>
</gene>
<dbReference type="EMBL" id="CM056810">
    <property type="protein sequence ID" value="KAJ8646205.1"/>
    <property type="molecule type" value="Genomic_DNA"/>
</dbReference>
<sequence length="105" mass="11525">MDDDFDIPAAEEMNDDMLIPDENPILKAGEEKEIGKQGLKKKLVKEGEGGDTPENGDEVEVHYTGTLLDGTKFDSSRDRGTPFKFKLGQGGTVVALFNSGFWVVF</sequence>